<gene>
    <name evidence="4" type="ORF">S01H4_21071</name>
</gene>
<keyword evidence="3" id="KW-0732">Signal</keyword>
<dbReference type="PANTHER" id="PTHR43649:SF34">
    <property type="entry name" value="ABC TRANSPORTER PERIPLASMIC-BINDING PROTEIN YCJN-RELATED"/>
    <property type="match status" value="1"/>
</dbReference>
<evidence type="ECO:0000256" key="3">
    <source>
        <dbReference type="ARBA" id="ARBA00022729"/>
    </source>
</evidence>
<dbReference type="SUPFAM" id="SSF53850">
    <property type="entry name" value="Periplasmic binding protein-like II"/>
    <property type="match status" value="1"/>
</dbReference>
<dbReference type="Pfam" id="PF01547">
    <property type="entry name" value="SBP_bac_1"/>
    <property type="match status" value="1"/>
</dbReference>
<evidence type="ECO:0000313" key="4">
    <source>
        <dbReference type="EMBL" id="GAG69677.1"/>
    </source>
</evidence>
<comment type="caution">
    <text evidence="4">The sequence shown here is derived from an EMBL/GenBank/DDBJ whole genome shotgun (WGS) entry which is preliminary data.</text>
</comment>
<keyword evidence="2" id="KW-0813">Transport</keyword>
<dbReference type="InterPro" id="IPR006059">
    <property type="entry name" value="SBP"/>
</dbReference>
<sequence length="356" mass="40620">MASFLLGNTLAWSAQVISRGVKLPPRSMTEGKTLEVLTMPYPNTKAEVEIKGEFEKLTGMKVNYTFMPWEGTIDKAKIEIATKSSSFDIFYTDSLIRAVLHPMEGFAYWDEYMADPNLPDLHPETIAGRLMEHYYTYKGKIVGVPSFYDFKLVAYRKDLFNDPKERGDFFEKYGYSLGPPETWDQFMDICEFFTRDTDGDGKIDFWGNSTGFGGQGPAFDQLSDMYETYNPIEDGRYWMNEKHEPIFNNPKAYHALEQLVHLAQSGFISPGYMKREWGDAVDDMGAGKVAIAHDWTDVYVGLQLSPMVAGKIGYAKLPKYDVHNTRESAMDYAINKYSKHPDSLPFVLPLLPYLMP</sequence>
<evidence type="ECO:0008006" key="5">
    <source>
        <dbReference type="Google" id="ProtNLM"/>
    </source>
</evidence>
<dbReference type="InterPro" id="IPR050490">
    <property type="entry name" value="Bact_solute-bd_prot1"/>
</dbReference>
<proteinExistence type="inferred from homology"/>
<protein>
    <recommendedName>
        <fullName evidence="5">Extracellular solute-binding protein</fullName>
    </recommendedName>
</protein>
<reference evidence="4" key="1">
    <citation type="journal article" date="2014" name="Front. Microbiol.">
        <title>High frequency of phylogenetically diverse reductive dehalogenase-homologous genes in deep subseafloor sedimentary metagenomes.</title>
        <authorList>
            <person name="Kawai M."/>
            <person name="Futagami T."/>
            <person name="Toyoda A."/>
            <person name="Takaki Y."/>
            <person name="Nishi S."/>
            <person name="Hori S."/>
            <person name="Arai W."/>
            <person name="Tsubouchi T."/>
            <person name="Morono Y."/>
            <person name="Uchiyama I."/>
            <person name="Ito T."/>
            <person name="Fujiyama A."/>
            <person name="Inagaki F."/>
            <person name="Takami H."/>
        </authorList>
    </citation>
    <scope>NUCLEOTIDE SEQUENCE</scope>
    <source>
        <strain evidence="4">Expedition CK06-06</strain>
    </source>
</reference>
<name>X1AJ40_9ZZZZ</name>
<dbReference type="PANTHER" id="PTHR43649">
    <property type="entry name" value="ARABINOSE-BINDING PROTEIN-RELATED"/>
    <property type="match status" value="1"/>
</dbReference>
<organism evidence="4">
    <name type="scientific">marine sediment metagenome</name>
    <dbReference type="NCBI Taxonomy" id="412755"/>
    <lineage>
        <taxon>unclassified sequences</taxon>
        <taxon>metagenomes</taxon>
        <taxon>ecological metagenomes</taxon>
    </lineage>
</organism>
<evidence type="ECO:0000256" key="1">
    <source>
        <dbReference type="ARBA" id="ARBA00008520"/>
    </source>
</evidence>
<accession>X1AJ40</accession>
<comment type="similarity">
    <text evidence="1">Belongs to the bacterial solute-binding protein 1 family.</text>
</comment>
<feature type="non-terminal residue" evidence="4">
    <location>
        <position position="356"/>
    </location>
</feature>
<dbReference type="AlphaFoldDB" id="X1AJ40"/>
<evidence type="ECO:0000256" key="2">
    <source>
        <dbReference type="ARBA" id="ARBA00022448"/>
    </source>
</evidence>
<dbReference type="Gene3D" id="3.40.190.10">
    <property type="entry name" value="Periplasmic binding protein-like II"/>
    <property type="match status" value="2"/>
</dbReference>
<dbReference type="EMBL" id="BART01009519">
    <property type="protein sequence ID" value="GAG69677.1"/>
    <property type="molecule type" value="Genomic_DNA"/>
</dbReference>